<dbReference type="AlphaFoldDB" id="A0A4S1DWZ6"/>
<evidence type="ECO:0000256" key="1">
    <source>
        <dbReference type="ARBA" id="ARBA00022729"/>
    </source>
</evidence>
<dbReference type="Pfam" id="PF13517">
    <property type="entry name" value="FG-GAP_3"/>
    <property type="match status" value="2"/>
</dbReference>
<accession>A0A4S1DWZ6</accession>
<proteinExistence type="predicted"/>
<gene>
    <name evidence="2" type="ORF">EM932_10915</name>
</gene>
<dbReference type="Proteomes" id="UP000307602">
    <property type="component" value="Unassembled WGS sequence"/>
</dbReference>
<reference evidence="2 3" key="1">
    <citation type="submission" date="2019-04" db="EMBL/GenBank/DDBJ databases">
        <authorList>
            <person name="Liu A."/>
        </authorList>
    </citation>
    <scope>NUCLEOTIDE SEQUENCE [LARGE SCALE GENOMIC DNA]</scope>
    <source>
        <strain evidence="2 3">RZ03</strain>
    </source>
</reference>
<name>A0A4S1DWZ6_9FLAO</name>
<dbReference type="PANTHER" id="PTHR44103">
    <property type="entry name" value="PROPROTEIN CONVERTASE P"/>
    <property type="match status" value="1"/>
</dbReference>
<protein>
    <submittedName>
        <fullName evidence="2">VCBS repeat-containing protein</fullName>
    </submittedName>
</protein>
<dbReference type="PANTHER" id="PTHR44103:SF1">
    <property type="entry name" value="PROPROTEIN CONVERTASE P"/>
    <property type="match status" value="1"/>
</dbReference>
<dbReference type="Gene3D" id="2.130.10.130">
    <property type="entry name" value="Integrin alpha, N-terminal"/>
    <property type="match status" value="2"/>
</dbReference>
<dbReference type="InterPro" id="IPR013517">
    <property type="entry name" value="FG-GAP"/>
</dbReference>
<dbReference type="SUPFAM" id="SSF69318">
    <property type="entry name" value="Integrin alpha N-terminal domain"/>
    <property type="match status" value="1"/>
</dbReference>
<dbReference type="EMBL" id="SRSO01000013">
    <property type="protein sequence ID" value="TGV02455.1"/>
    <property type="molecule type" value="Genomic_DNA"/>
</dbReference>
<comment type="caution">
    <text evidence="2">The sequence shown here is derived from an EMBL/GenBank/DDBJ whole genome shotgun (WGS) entry which is preliminary data.</text>
</comment>
<dbReference type="RefSeq" id="WP_135877223.1">
    <property type="nucleotide sequence ID" value="NZ_SRSO01000013.1"/>
</dbReference>
<keyword evidence="3" id="KW-1185">Reference proteome</keyword>
<dbReference type="InterPro" id="IPR028994">
    <property type="entry name" value="Integrin_alpha_N"/>
</dbReference>
<keyword evidence="1" id="KW-0732">Signal</keyword>
<dbReference type="PROSITE" id="PS51257">
    <property type="entry name" value="PROKAR_LIPOPROTEIN"/>
    <property type="match status" value="1"/>
</dbReference>
<dbReference type="OrthoDB" id="9816120at2"/>
<sequence length="482" mass="54204">MYFKLSSQEVKLTYFICFTLLISCKDIPNRQSHKLPLGNIKSFARASDDKYISWKEHIIDDTALSGGVISGSDGLIMADLDLDGFEDIISVHESDTKYDDIPKGHIRIAFGSVNPDKWDLVTLAEGNEAGAAEDVAVGDINGDGYLDIVAACELAHLIYFENPKVNIRSAYWNRIIPKITQNRGSFIRVFTADLNKDKSIEVITANKGNQRGKSKGTDPKPISYFKISGNPLVDASWQEHKLINVQVPINSQTIDIDNDGDIDIIAGSRGENRIILMENISNDSIIFLSHDIKISNKKPHTISGFNMDFMDLNKDGLLDIILTENDTHLIWLEQPSDWENSWTSHHIGTTNPDQIVGFIGADINNDGYKDFLTGGYSRGTRDTDGNVKINQPLGRIAWFENPKDFTKSWIRHDISRRKRGMFDKFIAKDMDNDGDIDFVSTRGNSYPYDGVFWLEQIRSDKAIESFTKARPADSEEMPLPDK</sequence>
<evidence type="ECO:0000313" key="3">
    <source>
        <dbReference type="Proteomes" id="UP000307602"/>
    </source>
</evidence>
<evidence type="ECO:0000313" key="2">
    <source>
        <dbReference type="EMBL" id="TGV02455.1"/>
    </source>
</evidence>
<organism evidence="2 3">
    <name type="scientific">Flavivirga rizhaonensis</name>
    <dbReference type="NCBI Taxonomy" id="2559571"/>
    <lineage>
        <taxon>Bacteria</taxon>
        <taxon>Pseudomonadati</taxon>
        <taxon>Bacteroidota</taxon>
        <taxon>Flavobacteriia</taxon>
        <taxon>Flavobacteriales</taxon>
        <taxon>Flavobacteriaceae</taxon>
        <taxon>Flavivirga</taxon>
    </lineage>
</organism>